<dbReference type="GO" id="GO:0046872">
    <property type="term" value="F:metal ion binding"/>
    <property type="evidence" value="ECO:0007669"/>
    <property type="project" value="UniProtKB-UniRule"/>
</dbReference>
<dbReference type="GO" id="GO:0006777">
    <property type="term" value="P:Mo-molybdopterin cofactor biosynthetic process"/>
    <property type="evidence" value="ECO:0007669"/>
    <property type="project" value="UniProtKB-UniRule"/>
</dbReference>
<evidence type="ECO:0000313" key="14">
    <source>
        <dbReference type="Proteomes" id="UP000190102"/>
    </source>
</evidence>
<dbReference type="SMART" id="SM00852">
    <property type="entry name" value="MoCF_biosynth"/>
    <property type="match status" value="1"/>
</dbReference>
<dbReference type="FunFam" id="3.40.980.10:FF:000004">
    <property type="entry name" value="Molybdopterin molybdenumtransferase"/>
    <property type="match status" value="1"/>
</dbReference>
<dbReference type="Pfam" id="PF03453">
    <property type="entry name" value="MoeA_N"/>
    <property type="match status" value="1"/>
</dbReference>
<evidence type="ECO:0000256" key="5">
    <source>
        <dbReference type="ARBA" id="ARBA00022505"/>
    </source>
</evidence>
<evidence type="ECO:0000256" key="2">
    <source>
        <dbReference type="ARBA" id="ARBA00002901"/>
    </source>
</evidence>
<dbReference type="Proteomes" id="UP000190102">
    <property type="component" value="Unassembled WGS sequence"/>
</dbReference>
<keyword evidence="8 11" id="KW-0460">Magnesium</keyword>
<dbReference type="PROSITE" id="PS01079">
    <property type="entry name" value="MOCF_BIOSYNTHESIS_2"/>
    <property type="match status" value="1"/>
</dbReference>
<dbReference type="GO" id="GO:0005525">
    <property type="term" value="F:GTP binding"/>
    <property type="evidence" value="ECO:0007669"/>
    <property type="project" value="InterPro"/>
</dbReference>
<evidence type="ECO:0000256" key="7">
    <source>
        <dbReference type="ARBA" id="ARBA00022723"/>
    </source>
</evidence>
<evidence type="ECO:0000259" key="12">
    <source>
        <dbReference type="SMART" id="SM00852"/>
    </source>
</evidence>
<dbReference type="NCBIfam" id="NF045515">
    <property type="entry name" value="Glp_gephyrin"/>
    <property type="match status" value="1"/>
</dbReference>
<keyword evidence="7 11" id="KW-0479">Metal-binding</keyword>
<dbReference type="EMBL" id="FUWR01000010">
    <property type="protein sequence ID" value="SJZ92786.1"/>
    <property type="molecule type" value="Genomic_DNA"/>
</dbReference>
<evidence type="ECO:0000256" key="6">
    <source>
        <dbReference type="ARBA" id="ARBA00022679"/>
    </source>
</evidence>
<proteinExistence type="inferred from homology"/>
<keyword evidence="14" id="KW-1185">Reference proteome</keyword>
<comment type="catalytic activity">
    <reaction evidence="10">
        <text>adenylyl-molybdopterin + molybdate = Mo-molybdopterin + AMP + H(+)</text>
        <dbReference type="Rhea" id="RHEA:35047"/>
        <dbReference type="ChEBI" id="CHEBI:15378"/>
        <dbReference type="ChEBI" id="CHEBI:36264"/>
        <dbReference type="ChEBI" id="CHEBI:62727"/>
        <dbReference type="ChEBI" id="CHEBI:71302"/>
        <dbReference type="ChEBI" id="CHEBI:456215"/>
        <dbReference type="EC" id="2.10.1.1"/>
    </reaction>
</comment>
<dbReference type="Gene3D" id="2.40.340.10">
    <property type="entry name" value="MoeA, C-terminal, domain IV"/>
    <property type="match status" value="1"/>
</dbReference>
<dbReference type="Pfam" id="PF03454">
    <property type="entry name" value="MoeA_C"/>
    <property type="match status" value="1"/>
</dbReference>
<dbReference type="NCBIfam" id="TIGR00177">
    <property type="entry name" value="molyb_syn"/>
    <property type="match status" value="1"/>
</dbReference>
<dbReference type="Gene3D" id="3.90.105.10">
    <property type="entry name" value="Molybdopterin biosynthesis moea protein, domain 2"/>
    <property type="match status" value="1"/>
</dbReference>
<dbReference type="InterPro" id="IPR036688">
    <property type="entry name" value="MoeA_C_domain_IV_sf"/>
</dbReference>
<dbReference type="InterPro" id="IPR038987">
    <property type="entry name" value="MoeA-like"/>
</dbReference>
<comment type="function">
    <text evidence="2 11">Catalyzes the insertion of molybdate into adenylated molybdopterin with the concomitant release of AMP.</text>
</comment>
<dbReference type="InterPro" id="IPR001453">
    <property type="entry name" value="MoaB/Mog_dom"/>
</dbReference>
<evidence type="ECO:0000256" key="3">
    <source>
        <dbReference type="ARBA" id="ARBA00005046"/>
    </source>
</evidence>
<evidence type="ECO:0000256" key="9">
    <source>
        <dbReference type="ARBA" id="ARBA00023150"/>
    </source>
</evidence>
<dbReference type="STRING" id="115783.SAMN02745119_02047"/>
<reference evidence="14" key="1">
    <citation type="submission" date="2017-02" db="EMBL/GenBank/DDBJ databases">
        <authorList>
            <person name="Varghese N."/>
            <person name="Submissions S."/>
        </authorList>
    </citation>
    <scope>NUCLEOTIDE SEQUENCE [LARGE SCALE GENOMIC DNA]</scope>
    <source>
        <strain evidence="14">ATCC BAA-34</strain>
    </source>
</reference>
<organism evidence="13 14">
    <name type="scientific">Trichlorobacter thiogenes</name>
    <dbReference type="NCBI Taxonomy" id="115783"/>
    <lineage>
        <taxon>Bacteria</taxon>
        <taxon>Pseudomonadati</taxon>
        <taxon>Thermodesulfobacteriota</taxon>
        <taxon>Desulfuromonadia</taxon>
        <taxon>Geobacterales</taxon>
        <taxon>Geobacteraceae</taxon>
        <taxon>Trichlorobacter</taxon>
    </lineage>
</organism>
<dbReference type="InterPro" id="IPR004435">
    <property type="entry name" value="MobB_dom"/>
</dbReference>
<evidence type="ECO:0000256" key="8">
    <source>
        <dbReference type="ARBA" id="ARBA00022842"/>
    </source>
</evidence>
<name>A0A1T4PNE9_9BACT</name>
<dbReference type="InterPro" id="IPR005110">
    <property type="entry name" value="MoeA_linker/N"/>
</dbReference>
<keyword evidence="6 11" id="KW-0808">Transferase</keyword>
<dbReference type="NCBIfam" id="TIGR00176">
    <property type="entry name" value="mobB"/>
    <property type="match status" value="1"/>
</dbReference>
<dbReference type="SUPFAM" id="SSF63867">
    <property type="entry name" value="MoeA C-terminal domain-like"/>
    <property type="match status" value="1"/>
</dbReference>
<dbReference type="SUPFAM" id="SSF63882">
    <property type="entry name" value="MoeA N-terminal region -like"/>
    <property type="match status" value="1"/>
</dbReference>
<evidence type="ECO:0000313" key="13">
    <source>
        <dbReference type="EMBL" id="SJZ92786.1"/>
    </source>
</evidence>
<gene>
    <name evidence="13" type="ORF">SAMN02745119_02047</name>
</gene>
<comment type="cofactor">
    <cofactor evidence="1 11">
        <name>Mg(2+)</name>
        <dbReference type="ChEBI" id="CHEBI:18420"/>
    </cofactor>
</comment>
<comment type="similarity">
    <text evidence="4 11">Belongs to the MoeA family.</text>
</comment>
<dbReference type="UniPathway" id="UPA00344"/>
<feature type="domain" description="MoaB/Mog" evidence="12">
    <location>
        <begin position="357"/>
        <end position="494"/>
    </location>
</feature>
<evidence type="ECO:0000256" key="10">
    <source>
        <dbReference type="ARBA" id="ARBA00047317"/>
    </source>
</evidence>
<dbReference type="EC" id="2.10.1.1" evidence="11"/>
<dbReference type="Pfam" id="PF00994">
    <property type="entry name" value="MoCF_biosynth"/>
    <property type="match status" value="1"/>
</dbReference>
<evidence type="ECO:0000256" key="4">
    <source>
        <dbReference type="ARBA" id="ARBA00010763"/>
    </source>
</evidence>
<dbReference type="OrthoDB" id="9804758at2"/>
<sequence length="590" mass="62494">MKKPPVVSFVAHSGTGKTTLLEQLIPILKARGYRVGAIKHDAHRFEIDHPGKDSHRLTVAGADSMLICSGEKLALVRQHQQAPTVEELLAICGVDLDIILTEGFKQSSLPKIELHRAALGRELICRGTNHDPALLAVASDVPLVLDVPLLDLNNPAEIAAFIEEYAMQNSLVTELAKKQEGKQPLTSVKQAFSTVLEHGVQAGVCCLPLLDALGRVLAEDQIAQFDIPSCDYSAMDGYGFCHDDVGQGALRAEGFLPAGQAGQETVAPGTAIRIMTGAPIPPGCDTVVPLENLQVLDGLLQFIKPFSVGDNIRRAGEDLQQGQRAVTAGTVLRFQEITLLSAMNLSTVPVYAPLRVAILATGDELLEPGSERRPGMVINSNSNALAAQVREAGAEPLLMGIAEDQPEITRERLRACLSADLVLVTGGASAGDHDYVKPALLELGGSMLFDGVNIKPGKPFGMGLLQGKPVFSLPGNPVAAMVIFELFVRPMLLKGGGRQQVFRPSVQAVLTEPARNKGARPHFVGAVLNSSSDGWEVSITGSQSSGRISSLTLASGLALLAPESSYQPGDAVTVLVLDTTVGMQAVSPWD</sequence>
<dbReference type="PANTHER" id="PTHR10192:SF5">
    <property type="entry name" value="GEPHYRIN"/>
    <property type="match status" value="1"/>
</dbReference>
<dbReference type="InterPro" id="IPR008284">
    <property type="entry name" value="MoCF_biosynth_CS"/>
</dbReference>
<dbReference type="InterPro" id="IPR036425">
    <property type="entry name" value="MoaB/Mog-like_dom_sf"/>
</dbReference>
<dbReference type="AlphaFoldDB" id="A0A1T4PNE9"/>
<comment type="pathway">
    <text evidence="3 11">Cofactor biosynthesis; molybdopterin biosynthesis.</text>
</comment>
<dbReference type="Gene3D" id="2.170.190.11">
    <property type="entry name" value="Molybdopterin biosynthesis moea protein, domain 3"/>
    <property type="match status" value="1"/>
</dbReference>
<dbReference type="InterPro" id="IPR036135">
    <property type="entry name" value="MoeA_linker/N_sf"/>
</dbReference>
<dbReference type="PANTHER" id="PTHR10192">
    <property type="entry name" value="MOLYBDOPTERIN BIOSYNTHESIS PROTEIN"/>
    <property type="match status" value="1"/>
</dbReference>
<evidence type="ECO:0000256" key="11">
    <source>
        <dbReference type="RuleBase" id="RU365090"/>
    </source>
</evidence>
<dbReference type="Gene3D" id="3.40.980.10">
    <property type="entry name" value="MoaB/Mog-like domain"/>
    <property type="match status" value="1"/>
</dbReference>
<dbReference type="Gene3D" id="3.40.50.300">
    <property type="entry name" value="P-loop containing nucleotide triphosphate hydrolases"/>
    <property type="match status" value="1"/>
</dbReference>
<dbReference type="SUPFAM" id="SSF53218">
    <property type="entry name" value="Molybdenum cofactor biosynthesis proteins"/>
    <property type="match status" value="1"/>
</dbReference>
<dbReference type="GO" id="GO:0061599">
    <property type="term" value="F:molybdopterin molybdotransferase activity"/>
    <property type="evidence" value="ECO:0007669"/>
    <property type="project" value="UniProtKB-UniRule"/>
</dbReference>
<dbReference type="CDD" id="cd00887">
    <property type="entry name" value="MoeA"/>
    <property type="match status" value="1"/>
</dbReference>
<accession>A0A1T4PNE9</accession>
<dbReference type="InterPro" id="IPR027417">
    <property type="entry name" value="P-loop_NTPase"/>
</dbReference>
<dbReference type="SUPFAM" id="SSF52540">
    <property type="entry name" value="P-loop containing nucleoside triphosphate hydrolases"/>
    <property type="match status" value="1"/>
</dbReference>
<dbReference type="RefSeq" id="WP_078790329.1">
    <property type="nucleotide sequence ID" value="NZ_FUWR01000010.1"/>
</dbReference>
<dbReference type="CDD" id="cd03116">
    <property type="entry name" value="MobB"/>
    <property type="match status" value="1"/>
</dbReference>
<dbReference type="GO" id="GO:0005829">
    <property type="term" value="C:cytosol"/>
    <property type="evidence" value="ECO:0007669"/>
    <property type="project" value="TreeGrafter"/>
</dbReference>
<dbReference type="Pfam" id="PF03205">
    <property type="entry name" value="MobB"/>
    <property type="match status" value="1"/>
</dbReference>
<protein>
    <recommendedName>
        <fullName evidence="11">Molybdopterin molybdenumtransferase</fullName>
        <ecNumber evidence="11">2.10.1.1</ecNumber>
    </recommendedName>
</protein>
<dbReference type="InterPro" id="IPR005111">
    <property type="entry name" value="MoeA_C_domain_IV"/>
</dbReference>
<keyword evidence="5 11" id="KW-0500">Molybdenum</keyword>
<evidence type="ECO:0000256" key="1">
    <source>
        <dbReference type="ARBA" id="ARBA00001946"/>
    </source>
</evidence>
<keyword evidence="9 11" id="KW-0501">Molybdenum cofactor biosynthesis</keyword>